<accession>A0A0R2HNA4</accession>
<dbReference type="NCBIfam" id="TIGR00593">
    <property type="entry name" value="pola"/>
    <property type="match status" value="1"/>
</dbReference>
<dbReference type="Gene3D" id="1.10.150.20">
    <property type="entry name" value="5' to 3' exonuclease, C-terminal subdomain"/>
    <property type="match status" value="2"/>
</dbReference>
<keyword evidence="13" id="KW-0378">Hydrolase</keyword>
<evidence type="ECO:0000256" key="7">
    <source>
        <dbReference type="ARBA" id="ARBA00022763"/>
    </source>
</evidence>
<evidence type="ECO:0000256" key="1">
    <source>
        <dbReference type="ARBA" id="ARBA00007705"/>
    </source>
</evidence>
<evidence type="ECO:0000256" key="10">
    <source>
        <dbReference type="ARBA" id="ARBA00023204"/>
    </source>
</evidence>
<comment type="caution">
    <text evidence="16">The sequence shown here is derived from an EMBL/GenBank/DDBJ whole genome shotgun (WGS) entry which is preliminary data.</text>
</comment>
<dbReference type="InterPro" id="IPR043502">
    <property type="entry name" value="DNA/RNA_pol_sf"/>
</dbReference>
<dbReference type="InterPro" id="IPR002421">
    <property type="entry name" value="5-3_exonuclease"/>
</dbReference>
<reference evidence="16 17" key="1">
    <citation type="journal article" date="2015" name="Genome Announc.">
        <title>Expanding the biotechnology potential of lactobacilli through comparative genomics of 213 strains and associated genera.</title>
        <authorList>
            <person name="Sun Z."/>
            <person name="Harris H.M."/>
            <person name="McCann A."/>
            <person name="Guo C."/>
            <person name="Argimon S."/>
            <person name="Zhang W."/>
            <person name="Yang X."/>
            <person name="Jeffery I.B."/>
            <person name="Cooney J.C."/>
            <person name="Kagawa T.F."/>
            <person name="Liu W."/>
            <person name="Song Y."/>
            <person name="Salvetti E."/>
            <person name="Wrobel A."/>
            <person name="Rasinkangas P."/>
            <person name="Parkhill J."/>
            <person name="Rea M.C."/>
            <person name="O'Sullivan O."/>
            <person name="Ritari J."/>
            <person name="Douillard F.P."/>
            <person name="Paul Ross R."/>
            <person name="Yang R."/>
            <person name="Briner A.E."/>
            <person name="Felis G.E."/>
            <person name="de Vos W.M."/>
            <person name="Barrangou R."/>
            <person name="Klaenhammer T.R."/>
            <person name="Caufield P.W."/>
            <person name="Cui Y."/>
            <person name="Zhang H."/>
            <person name="O'Toole P.W."/>
        </authorList>
    </citation>
    <scope>NUCLEOTIDE SEQUENCE [LARGE SCALE GENOMIC DNA]</scope>
    <source>
        <strain evidence="16 17">DSM 20405</strain>
    </source>
</reference>
<organism evidence="16 17">
    <name type="scientific">Kandleria vitulina DSM 20405</name>
    <dbReference type="NCBI Taxonomy" id="1410657"/>
    <lineage>
        <taxon>Bacteria</taxon>
        <taxon>Bacillati</taxon>
        <taxon>Bacillota</taxon>
        <taxon>Erysipelotrichia</taxon>
        <taxon>Erysipelotrichales</taxon>
        <taxon>Coprobacillaceae</taxon>
        <taxon>Kandleria</taxon>
    </lineage>
</organism>
<dbReference type="InterPro" id="IPR012337">
    <property type="entry name" value="RNaseH-like_sf"/>
</dbReference>
<feature type="domain" description="5'-3' exonuclease" evidence="14">
    <location>
        <begin position="1"/>
        <end position="263"/>
    </location>
</feature>
<protein>
    <recommendedName>
        <fullName evidence="3 12">DNA polymerase I</fullName>
        <ecNumber evidence="2 12">2.7.7.7</ecNumber>
    </recommendedName>
</protein>
<evidence type="ECO:0000313" key="16">
    <source>
        <dbReference type="EMBL" id="KRN50964.1"/>
    </source>
</evidence>
<evidence type="ECO:0000256" key="2">
    <source>
        <dbReference type="ARBA" id="ARBA00012417"/>
    </source>
</evidence>
<evidence type="ECO:0000313" key="17">
    <source>
        <dbReference type="Proteomes" id="UP000051841"/>
    </source>
</evidence>
<keyword evidence="5 13" id="KW-0548">Nucleotidyltransferase</keyword>
<dbReference type="InterPro" id="IPR020046">
    <property type="entry name" value="5-3_exonucl_a-hlix_arch_N"/>
</dbReference>
<comment type="similarity">
    <text evidence="1 13">Belongs to the DNA polymerase type-A family.</text>
</comment>
<dbReference type="RefSeq" id="WP_031588451.1">
    <property type="nucleotide sequence ID" value="NZ_JNKN01000001.1"/>
</dbReference>
<dbReference type="Gene3D" id="3.30.70.370">
    <property type="match status" value="1"/>
</dbReference>
<dbReference type="CDD" id="cd09859">
    <property type="entry name" value="PIN_53EXO"/>
    <property type="match status" value="1"/>
</dbReference>
<dbReference type="EC" id="2.7.7.7" evidence="2 12"/>
<dbReference type="GO" id="GO:0006261">
    <property type="term" value="P:DNA-templated DNA replication"/>
    <property type="evidence" value="ECO:0007669"/>
    <property type="project" value="UniProtKB-UniRule"/>
</dbReference>
<dbReference type="EMBL" id="JQBL01000004">
    <property type="protein sequence ID" value="KRN50964.1"/>
    <property type="molecule type" value="Genomic_DNA"/>
</dbReference>
<keyword evidence="9 13" id="KW-0238">DNA-binding</keyword>
<gene>
    <name evidence="13" type="primary">polA</name>
    <name evidence="16" type="ORF">IV49_GL001458</name>
</gene>
<dbReference type="PANTHER" id="PTHR10133:SF27">
    <property type="entry name" value="DNA POLYMERASE NU"/>
    <property type="match status" value="1"/>
</dbReference>
<dbReference type="Proteomes" id="UP000051841">
    <property type="component" value="Unassembled WGS sequence"/>
</dbReference>
<dbReference type="CDD" id="cd06140">
    <property type="entry name" value="DNA_polA_I_Bacillus_like_exo"/>
    <property type="match status" value="1"/>
</dbReference>
<evidence type="ECO:0000259" key="15">
    <source>
        <dbReference type="SMART" id="SM00482"/>
    </source>
</evidence>
<evidence type="ECO:0000256" key="4">
    <source>
        <dbReference type="ARBA" id="ARBA00022679"/>
    </source>
</evidence>
<dbReference type="SMART" id="SM00482">
    <property type="entry name" value="POLAc"/>
    <property type="match status" value="1"/>
</dbReference>
<dbReference type="GO" id="GO:0003887">
    <property type="term" value="F:DNA-directed DNA polymerase activity"/>
    <property type="evidence" value="ECO:0007669"/>
    <property type="project" value="UniProtKB-UniRule"/>
</dbReference>
<name>A0A0R2HNA4_9FIRM</name>
<dbReference type="InterPro" id="IPR008918">
    <property type="entry name" value="HhH2"/>
</dbReference>
<dbReference type="SUPFAM" id="SSF53098">
    <property type="entry name" value="Ribonuclease H-like"/>
    <property type="match status" value="1"/>
</dbReference>
<dbReference type="GO" id="GO:0006302">
    <property type="term" value="P:double-strand break repair"/>
    <property type="evidence" value="ECO:0007669"/>
    <property type="project" value="TreeGrafter"/>
</dbReference>
<keyword evidence="17" id="KW-1185">Reference proteome</keyword>
<dbReference type="NCBIfam" id="NF004397">
    <property type="entry name" value="PRK05755.1"/>
    <property type="match status" value="1"/>
</dbReference>
<dbReference type="AlphaFoldDB" id="A0A0R2HNA4"/>
<dbReference type="Gene3D" id="3.30.420.10">
    <property type="entry name" value="Ribonuclease H-like superfamily/Ribonuclease H"/>
    <property type="match status" value="1"/>
</dbReference>
<evidence type="ECO:0000256" key="13">
    <source>
        <dbReference type="RuleBase" id="RU004460"/>
    </source>
</evidence>
<dbReference type="PATRIC" id="fig|1410657.5.peg.1507"/>
<evidence type="ECO:0000256" key="9">
    <source>
        <dbReference type="ARBA" id="ARBA00023125"/>
    </source>
</evidence>
<keyword evidence="10 13" id="KW-0234">DNA repair</keyword>
<keyword evidence="8 13" id="KW-0239">DNA-directed DNA polymerase</keyword>
<comment type="subunit">
    <text evidence="13">Single-chain monomer with multiple functions.</text>
</comment>
<dbReference type="InterPro" id="IPR001098">
    <property type="entry name" value="DNA-dir_DNA_pol_A_palm_dom"/>
</dbReference>
<dbReference type="SUPFAM" id="SSF56672">
    <property type="entry name" value="DNA/RNA polymerases"/>
    <property type="match status" value="1"/>
</dbReference>
<dbReference type="Gene3D" id="3.40.50.1010">
    <property type="entry name" value="5'-nuclease"/>
    <property type="match status" value="1"/>
</dbReference>
<dbReference type="CDD" id="cd09898">
    <property type="entry name" value="H3TH_53EXO"/>
    <property type="match status" value="1"/>
</dbReference>
<dbReference type="SMART" id="SM00475">
    <property type="entry name" value="53EXOc"/>
    <property type="match status" value="1"/>
</dbReference>
<dbReference type="Pfam" id="PF02739">
    <property type="entry name" value="5_3_exonuc_N"/>
    <property type="match status" value="1"/>
</dbReference>
<sequence>MNELILIDGNSLLFKAFYATGYMGNYMINKDGIPLNGVFGFARMMDKILEQNAKYVIVAFDYGKHTFRNDLMEEYKAQRKATPDELIPQFAIVREYLDAHNVSYCEKEGFEGDDIIGTLAKFGEENNLKVSIYTGDKDAFQLCSDKTTIYRTVKGVTELDIYTPEVLREKWDITPDQVRDLLGLMGDTADNIPGIKGVGEKTALKLIHQFGSIEDIVEHAEEIKGKLGEKVRNGKDDALISKKVATILKDVPLDIDLDFAKYEGFAFDKLKEFYTKYQMNSLLKSLTLSQKPKRSALKYEIVSKMPEIKKDSALYVSIFDENYHKSIILGFGLYNDEQSYFISFEDALNDKAFIDYLQDENKKKYGFAIKGCMAGAKWNGIDIKGFDFDLSLATYVLSPSIKENMKNVCDFYEYDDIMYDEEVYGKGAKHHIPEDDLLAKDCVSKARAIYELREEAIKKLKEEEQYHLYEDIEMPVTHILTDMEMTGAKVDVDVLKKMDHDFDEDIRHLEEEIHTLAGESFNVASPKQLGTILFEKLGLKNGKKTKTGYSTSQDILEKIIDQHPIVPLVLRYRMLTKLSSTYLKGLQDQIFPDGKIHTMYKQTLTQTGRLSSVDPNLQNIPVRTEEGKMIRKAFVSDHGYLMSLDYSQIELRILAHLAHVERLIEAFKQGKDIHAHTAALVFGVADEEVTSNMRRQAKAVNFGIIYGMTEFRLAKDIGMSLSDARAFIAKYYETYPEIRDYMENIVKNCEQDGYVSTVLNRKRYIPTIHDKNYMVREQAKRFAMNAPIQGSGADIMKLAMIKVDQEIKKHHFKSKIILQVHDELIFDVYKEEIEEFTKVVREAMETCFTLDVPLKVDGNYADNWCDLK</sequence>
<evidence type="ECO:0000256" key="12">
    <source>
        <dbReference type="NCBIfam" id="TIGR00593"/>
    </source>
</evidence>
<dbReference type="InterPro" id="IPR018320">
    <property type="entry name" value="DNA_polymerase_1"/>
</dbReference>
<evidence type="ECO:0000256" key="3">
    <source>
        <dbReference type="ARBA" id="ARBA00020311"/>
    </source>
</evidence>
<dbReference type="PRINTS" id="PR00868">
    <property type="entry name" value="DNAPOLI"/>
</dbReference>
<proteinExistence type="inferred from homology"/>
<dbReference type="InterPro" id="IPR036397">
    <property type="entry name" value="RNaseH_sf"/>
</dbReference>
<keyword evidence="7 13" id="KW-0227">DNA damage</keyword>
<dbReference type="CDD" id="cd08637">
    <property type="entry name" value="DNA_pol_A_pol_I_C"/>
    <property type="match status" value="1"/>
</dbReference>
<dbReference type="Pfam" id="PF00476">
    <property type="entry name" value="DNA_pol_A"/>
    <property type="match status" value="1"/>
</dbReference>
<dbReference type="SUPFAM" id="SSF47807">
    <property type="entry name" value="5' to 3' exonuclease, C-terminal subdomain"/>
    <property type="match status" value="1"/>
</dbReference>
<dbReference type="FunFam" id="1.10.150.20:FF:000002">
    <property type="entry name" value="DNA polymerase I"/>
    <property type="match status" value="1"/>
</dbReference>
<dbReference type="Pfam" id="PF22619">
    <property type="entry name" value="DNA_polI_exo1"/>
    <property type="match status" value="1"/>
</dbReference>
<dbReference type="GO" id="GO:0003677">
    <property type="term" value="F:DNA binding"/>
    <property type="evidence" value="ECO:0007669"/>
    <property type="project" value="UniProtKB-UniRule"/>
</dbReference>
<evidence type="ECO:0000256" key="5">
    <source>
        <dbReference type="ARBA" id="ARBA00022695"/>
    </source>
</evidence>
<evidence type="ECO:0000256" key="8">
    <source>
        <dbReference type="ARBA" id="ARBA00022932"/>
    </source>
</evidence>
<evidence type="ECO:0000256" key="11">
    <source>
        <dbReference type="ARBA" id="ARBA00049244"/>
    </source>
</evidence>
<dbReference type="GO" id="GO:0008409">
    <property type="term" value="F:5'-3' exonuclease activity"/>
    <property type="evidence" value="ECO:0007669"/>
    <property type="project" value="UniProtKB-UniRule"/>
</dbReference>
<dbReference type="SUPFAM" id="SSF88723">
    <property type="entry name" value="PIN domain-like"/>
    <property type="match status" value="1"/>
</dbReference>
<keyword evidence="6 13" id="KW-0235">DNA replication</keyword>
<keyword evidence="13" id="KW-0269">Exonuclease</keyword>
<comment type="catalytic activity">
    <reaction evidence="11 13">
        <text>DNA(n) + a 2'-deoxyribonucleoside 5'-triphosphate = DNA(n+1) + diphosphate</text>
        <dbReference type="Rhea" id="RHEA:22508"/>
        <dbReference type="Rhea" id="RHEA-COMP:17339"/>
        <dbReference type="Rhea" id="RHEA-COMP:17340"/>
        <dbReference type="ChEBI" id="CHEBI:33019"/>
        <dbReference type="ChEBI" id="CHEBI:61560"/>
        <dbReference type="ChEBI" id="CHEBI:173112"/>
        <dbReference type="EC" id="2.7.7.7"/>
    </reaction>
</comment>
<dbReference type="InterPro" id="IPR036279">
    <property type="entry name" value="5-3_exonuclease_C_sf"/>
</dbReference>
<dbReference type="InterPro" id="IPR002298">
    <property type="entry name" value="DNA_polymerase_A"/>
</dbReference>
<keyword evidence="4 13" id="KW-0808">Transferase</keyword>
<evidence type="ECO:0000259" key="14">
    <source>
        <dbReference type="SMART" id="SM00475"/>
    </source>
</evidence>
<dbReference type="FunFam" id="1.20.1060.10:FF:000001">
    <property type="entry name" value="DNA polymerase I"/>
    <property type="match status" value="1"/>
</dbReference>
<dbReference type="FunFam" id="1.10.150.20:FF:000003">
    <property type="entry name" value="DNA polymerase I"/>
    <property type="match status" value="1"/>
</dbReference>
<dbReference type="Gene3D" id="1.20.1060.10">
    <property type="entry name" value="Taq DNA Polymerase, Chain T, domain 4"/>
    <property type="match status" value="1"/>
</dbReference>
<dbReference type="InterPro" id="IPR029060">
    <property type="entry name" value="PIN-like_dom_sf"/>
</dbReference>
<dbReference type="Pfam" id="PF01367">
    <property type="entry name" value="5_3_exonuc"/>
    <property type="match status" value="1"/>
</dbReference>
<keyword evidence="13" id="KW-0540">Nuclease</keyword>
<feature type="domain" description="DNA-directed DNA polymerase family A palm" evidence="15">
    <location>
        <begin position="627"/>
        <end position="832"/>
    </location>
</feature>
<dbReference type="SMART" id="SM00279">
    <property type="entry name" value="HhH2"/>
    <property type="match status" value="1"/>
</dbReference>
<comment type="function">
    <text evidence="13">In addition to polymerase activity, this DNA polymerase exhibits 5'-3' exonuclease activity.</text>
</comment>
<evidence type="ECO:0000256" key="6">
    <source>
        <dbReference type="ARBA" id="ARBA00022705"/>
    </source>
</evidence>
<dbReference type="InterPro" id="IPR020045">
    <property type="entry name" value="DNA_polI_H3TH"/>
</dbReference>
<dbReference type="InterPro" id="IPR054690">
    <property type="entry name" value="DNA_polI_exonuclease"/>
</dbReference>
<dbReference type="PANTHER" id="PTHR10133">
    <property type="entry name" value="DNA POLYMERASE I"/>
    <property type="match status" value="1"/>
</dbReference>